<feature type="transmembrane region" description="Helical" evidence="8">
    <location>
        <begin position="281"/>
        <end position="302"/>
    </location>
</feature>
<evidence type="ECO:0000256" key="3">
    <source>
        <dbReference type="ARBA" id="ARBA00022519"/>
    </source>
</evidence>
<evidence type="ECO:0000256" key="7">
    <source>
        <dbReference type="RuleBase" id="RU369079"/>
    </source>
</evidence>
<dbReference type="InterPro" id="IPR004681">
    <property type="entry name" value="TRAP_DctM"/>
</dbReference>
<evidence type="ECO:0000256" key="4">
    <source>
        <dbReference type="ARBA" id="ARBA00022692"/>
    </source>
</evidence>
<feature type="transmembrane region" description="Helical" evidence="8">
    <location>
        <begin position="412"/>
        <end position="433"/>
    </location>
</feature>
<keyword evidence="3 7" id="KW-0997">Cell inner membrane</keyword>
<sequence length="440" mass="48017">MSYEMIALLMFSAMMLLLLTGQRVFGVIGFVGAASALLLWGQGGVEMPFSAAIQLMNWYPLLTLPLFIYMGYMLSESGIASELYEMFHVWMGSLRGGLAVGTIGLMVVVSAMNGLSVAGMAIGATIALPELLRRGYDKIMVTGVIQAGSSLGILVPPSVVLVLYGMIARQPVSQLWLAGAIPGLILAGLFVIYIVIRCRLQPHLGPALPAEERQMSLAEKLKLLRAGLLPLMIFFFMTGLFLMGVTSLVESSAVGAVAATLAALIKRRLTWKVIESTVHKTLGISCMFMWIILAALCFGAVFDGLGAVRAIENVFLDRIGMSPWQILVMMQLSYILLGMFLDDTAMLVIVAPLYVPLVISLGFDPIWYGVLYTITVQIAYMTPPFGYNLFLMRAMAPPEVSLGDIYRSVWPFVGIMLIGLALITIFPQLALWLPQLYRGY</sequence>
<dbReference type="InterPro" id="IPR010656">
    <property type="entry name" value="DctM"/>
</dbReference>
<keyword evidence="6 8" id="KW-0472">Membrane</keyword>
<evidence type="ECO:0000259" key="9">
    <source>
        <dbReference type="Pfam" id="PF06808"/>
    </source>
</evidence>
<organism evidence="10 11">
    <name type="scientific">Billgrantia tianxiuensis</name>
    <dbReference type="NCBI Taxonomy" id="2497861"/>
    <lineage>
        <taxon>Bacteria</taxon>
        <taxon>Pseudomonadati</taxon>
        <taxon>Pseudomonadota</taxon>
        <taxon>Gammaproteobacteria</taxon>
        <taxon>Oceanospirillales</taxon>
        <taxon>Halomonadaceae</taxon>
        <taxon>Billgrantia</taxon>
    </lineage>
</organism>
<feature type="transmembrane region" description="Helical" evidence="8">
    <location>
        <begin position="173"/>
        <end position="196"/>
    </location>
</feature>
<dbReference type="AlphaFoldDB" id="A0A6I6SPR8"/>
<evidence type="ECO:0000313" key="11">
    <source>
        <dbReference type="Proteomes" id="UP000464013"/>
    </source>
</evidence>
<dbReference type="RefSeq" id="WP_159554269.1">
    <property type="nucleotide sequence ID" value="NZ_CP035042.1"/>
</dbReference>
<dbReference type="EMBL" id="CP035042">
    <property type="protein sequence ID" value="QHC51231.1"/>
    <property type="molecule type" value="Genomic_DNA"/>
</dbReference>
<proteinExistence type="predicted"/>
<evidence type="ECO:0000256" key="1">
    <source>
        <dbReference type="ARBA" id="ARBA00004429"/>
    </source>
</evidence>
<keyword evidence="4 8" id="KW-0812">Transmembrane</keyword>
<feature type="transmembrane region" description="Helical" evidence="8">
    <location>
        <begin position="369"/>
        <end position="391"/>
    </location>
</feature>
<evidence type="ECO:0000256" key="2">
    <source>
        <dbReference type="ARBA" id="ARBA00022475"/>
    </source>
</evidence>
<feature type="transmembrane region" description="Helical" evidence="8">
    <location>
        <begin position="57"/>
        <end position="75"/>
    </location>
</feature>
<dbReference type="GO" id="GO:0022857">
    <property type="term" value="F:transmembrane transporter activity"/>
    <property type="evidence" value="ECO:0007669"/>
    <property type="project" value="UniProtKB-UniRule"/>
</dbReference>
<feature type="transmembrane region" description="Helical" evidence="8">
    <location>
        <begin position="87"/>
        <end position="109"/>
    </location>
</feature>
<comment type="subcellular location">
    <subcellularLocation>
        <location evidence="1 7">Cell inner membrane</location>
        <topology evidence="1 7">Multi-pass membrane protein</topology>
    </subcellularLocation>
</comment>
<evidence type="ECO:0000256" key="5">
    <source>
        <dbReference type="ARBA" id="ARBA00022989"/>
    </source>
</evidence>
<dbReference type="GO" id="GO:0005886">
    <property type="term" value="C:plasma membrane"/>
    <property type="evidence" value="ECO:0007669"/>
    <property type="project" value="UniProtKB-SubCell"/>
</dbReference>
<accession>A0A6I6SPR8</accession>
<feature type="domain" description="TRAP C4-dicarboxylate transport system permease DctM subunit" evidence="9">
    <location>
        <begin position="13"/>
        <end position="429"/>
    </location>
</feature>
<dbReference type="PIRSF" id="PIRSF006066">
    <property type="entry name" value="HI0050"/>
    <property type="match status" value="1"/>
</dbReference>
<feature type="transmembrane region" description="Helical" evidence="8">
    <location>
        <begin position="144"/>
        <end position="167"/>
    </location>
</feature>
<keyword evidence="5 8" id="KW-1133">Transmembrane helix</keyword>
<reference evidence="10 11" key="1">
    <citation type="submission" date="2019-01" db="EMBL/GenBank/DDBJ databases">
        <title>Complete genome of a denitifying bacterium Halomons sp. BC-M4-5.</title>
        <authorList>
            <person name="Wang L."/>
            <person name="Shao Z."/>
        </authorList>
    </citation>
    <scope>NUCLEOTIDE SEQUENCE [LARGE SCALE GENOMIC DNA]</scope>
    <source>
        <strain evidence="10 11">BC-M4-5</strain>
    </source>
</reference>
<evidence type="ECO:0000313" key="10">
    <source>
        <dbReference type="EMBL" id="QHC51231.1"/>
    </source>
</evidence>
<gene>
    <name evidence="10" type="ORF">EKK97_18825</name>
</gene>
<dbReference type="Pfam" id="PF06808">
    <property type="entry name" value="DctM"/>
    <property type="match status" value="1"/>
</dbReference>
<dbReference type="KEGG" id="htx:EKK97_18825"/>
<keyword evidence="2" id="KW-1003">Cell membrane</keyword>
<evidence type="ECO:0000256" key="6">
    <source>
        <dbReference type="ARBA" id="ARBA00023136"/>
    </source>
</evidence>
<comment type="function">
    <text evidence="7">Part of the tripartite ATP-independent periplasmic (TRAP) transport system.</text>
</comment>
<keyword evidence="11" id="KW-1185">Reference proteome</keyword>
<protein>
    <submittedName>
        <fullName evidence="10">TRAP transporter large permease subunit</fullName>
    </submittedName>
</protein>
<dbReference type="OrthoDB" id="9796052at2"/>
<keyword evidence="7" id="KW-0813">Transport</keyword>
<name>A0A6I6SPR8_9GAMM</name>
<dbReference type="Proteomes" id="UP000464013">
    <property type="component" value="Chromosome"/>
</dbReference>
<feature type="transmembrane region" description="Helical" evidence="8">
    <location>
        <begin position="223"/>
        <end position="245"/>
    </location>
</feature>
<dbReference type="PANTHER" id="PTHR33362">
    <property type="entry name" value="SIALIC ACID TRAP TRANSPORTER PERMEASE PROTEIN SIAT-RELATED"/>
    <property type="match status" value="1"/>
</dbReference>
<evidence type="ECO:0000256" key="8">
    <source>
        <dbReference type="SAM" id="Phobius"/>
    </source>
</evidence>